<gene>
    <name evidence="2" type="ORF">AMORRO_LOCUS12437</name>
</gene>
<evidence type="ECO:0000256" key="1">
    <source>
        <dbReference type="SAM" id="MobiDB-lite"/>
    </source>
</evidence>
<name>A0A9N9N6N6_9GLOM</name>
<comment type="caution">
    <text evidence="2">The sequence shown here is derived from an EMBL/GenBank/DDBJ whole genome shotgun (WGS) entry which is preliminary data.</text>
</comment>
<proteinExistence type="predicted"/>
<evidence type="ECO:0000313" key="3">
    <source>
        <dbReference type="Proteomes" id="UP000789342"/>
    </source>
</evidence>
<protein>
    <submittedName>
        <fullName evidence="2">6993_t:CDS:1</fullName>
    </submittedName>
</protein>
<dbReference type="AlphaFoldDB" id="A0A9N9N6N6"/>
<sequence>SLRKHLKGKTRAESNNTELSCRNKEKGPNIMDYNHLLDISEINLNQQARTLRELAYLSQKGAEPRDSLVKEQSLSLENDKLEPR</sequence>
<dbReference type="EMBL" id="CAJVPV010018296">
    <property type="protein sequence ID" value="CAG8706440.1"/>
    <property type="molecule type" value="Genomic_DNA"/>
</dbReference>
<keyword evidence="3" id="KW-1185">Reference proteome</keyword>
<feature type="region of interest" description="Disordered" evidence="1">
    <location>
        <begin position="1"/>
        <end position="23"/>
    </location>
</feature>
<feature type="region of interest" description="Disordered" evidence="1">
    <location>
        <begin position="60"/>
        <end position="84"/>
    </location>
</feature>
<accession>A0A9N9N6N6</accession>
<organism evidence="2 3">
    <name type="scientific">Acaulospora morrowiae</name>
    <dbReference type="NCBI Taxonomy" id="94023"/>
    <lineage>
        <taxon>Eukaryota</taxon>
        <taxon>Fungi</taxon>
        <taxon>Fungi incertae sedis</taxon>
        <taxon>Mucoromycota</taxon>
        <taxon>Glomeromycotina</taxon>
        <taxon>Glomeromycetes</taxon>
        <taxon>Diversisporales</taxon>
        <taxon>Acaulosporaceae</taxon>
        <taxon>Acaulospora</taxon>
    </lineage>
</organism>
<reference evidence="2" key="1">
    <citation type="submission" date="2021-06" db="EMBL/GenBank/DDBJ databases">
        <authorList>
            <person name="Kallberg Y."/>
            <person name="Tangrot J."/>
            <person name="Rosling A."/>
        </authorList>
    </citation>
    <scope>NUCLEOTIDE SEQUENCE</scope>
    <source>
        <strain evidence="2">CL551</strain>
    </source>
</reference>
<dbReference type="Proteomes" id="UP000789342">
    <property type="component" value="Unassembled WGS sequence"/>
</dbReference>
<feature type="non-terminal residue" evidence="2">
    <location>
        <position position="1"/>
    </location>
</feature>
<evidence type="ECO:0000313" key="2">
    <source>
        <dbReference type="EMBL" id="CAG8706440.1"/>
    </source>
</evidence>